<evidence type="ECO:0000313" key="3">
    <source>
        <dbReference type="Proteomes" id="UP000279259"/>
    </source>
</evidence>
<evidence type="ECO:0000313" key="2">
    <source>
        <dbReference type="EMBL" id="RSH89599.1"/>
    </source>
</evidence>
<evidence type="ECO:0000256" key="1">
    <source>
        <dbReference type="SAM" id="MobiDB-lite"/>
    </source>
</evidence>
<keyword evidence="3" id="KW-1185">Reference proteome</keyword>
<dbReference type="OrthoDB" id="2560848at2759"/>
<dbReference type="AlphaFoldDB" id="A0A427YEJ7"/>
<feature type="compositionally biased region" description="Gly residues" evidence="1">
    <location>
        <begin position="35"/>
        <end position="44"/>
    </location>
</feature>
<dbReference type="EMBL" id="RSCD01000013">
    <property type="protein sequence ID" value="RSH89599.1"/>
    <property type="molecule type" value="Genomic_DNA"/>
</dbReference>
<comment type="caution">
    <text evidence="2">The sequence shown here is derived from an EMBL/GenBank/DDBJ whole genome shotgun (WGS) entry which is preliminary data.</text>
</comment>
<reference evidence="2 3" key="1">
    <citation type="submission" date="2018-11" db="EMBL/GenBank/DDBJ databases">
        <title>Genome sequence of Saitozyma podzolica DSM 27192.</title>
        <authorList>
            <person name="Aliyu H."/>
            <person name="Gorte O."/>
            <person name="Ochsenreither K."/>
        </authorList>
    </citation>
    <scope>NUCLEOTIDE SEQUENCE [LARGE SCALE GENOMIC DNA]</scope>
    <source>
        <strain evidence="2 3">DSM 27192</strain>
    </source>
</reference>
<organism evidence="2 3">
    <name type="scientific">Saitozyma podzolica</name>
    <dbReference type="NCBI Taxonomy" id="1890683"/>
    <lineage>
        <taxon>Eukaryota</taxon>
        <taxon>Fungi</taxon>
        <taxon>Dikarya</taxon>
        <taxon>Basidiomycota</taxon>
        <taxon>Agaricomycotina</taxon>
        <taxon>Tremellomycetes</taxon>
        <taxon>Tremellales</taxon>
        <taxon>Trimorphomycetaceae</taxon>
        <taxon>Saitozyma</taxon>
    </lineage>
</organism>
<proteinExistence type="predicted"/>
<feature type="compositionally biased region" description="Basic and acidic residues" evidence="1">
    <location>
        <begin position="15"/>
        <end position="34"/>
    </location>
</feature>
<gene>
    <name evidence="2" type="ORF">EHS25_002150</name>
</gene>
<dbReference type="Proteomes" id="UP000279259">
    <property type="component" value="Unassembled WGS sequence"/>
</dbReference>
<name>A0A427YEJ7_9TREE</name>
<feature type="region of interest" description="Disordered" evidence="1">
    <location>
        <begin position="1"/>
        <end position="119"/>
    </location>
</feature>
<feature type="compositionally biased region" description="Low complexity" evidence="1">
    <location>
        <begin position="101"/>
        <end position="111"/>
    </location>
</feature>
<feature type="compositionally biased region" description="Basic and acidic residues" evidence="1">
    <location>
        <begin position="71"/>
        <end position="100"/>
    </location>
</feature>
<protein>
    <submittedName>
        <fullName evidence="2">Uncharacterized protein</fullName>
    </submittedName>
</protein>
<sequence>MSEYNESVEPGHSNPEMHLRQDGQPDHRFKEHGGGSHGNQGGRETGFEEIGDGTSQMRTEGTGEDTGTYKPSEHGGRTRGGDKDQRVDSEHGFGGDRERASAAGQKGGAASYDHDGLSH</sequence>
<accession>A0A427YEJ7</accession>